<dbReference type="InterPro" id="IPR050109">
    <property type="entry name" value="HTH-type_TetR-like_transc_reg"/>
</dbReference>
<dbReference type="PRINTS" id="PR00455">
    <property type="entry name" value="HTHTETR"/>
</dbReference>
<dbReference type="SUPFAM" id="SSF48498">
    <property type="entry name" value="Tetracyclin repressor-like, C-terminal domain"/>
    <property type="match status" value="1"/>
</dbReference>
<dbReference type="Pfam" id="PF00440">
    <property type="entry name" value="TetR_N"/>
    <property type="match status" value="1"/>
</dbReference>
<dbReference type="InterPro" id="IPR001647">
    <property type="entry name" value="HTH_TetR"/>
</dbReference>
<dbReference type="InterPro" id="IPR036271">
    <property type="entry name" value="Tet_transcr_reg_TetR-rel_C_sf"/>
</dbReference>
<feature type="domain" description="HTH tetR-type" evidence="3">
    <location>
        <begin position="27"/>
        <end position="87"/>
    </location>
</feature>
<dbReference type="GO" id="GO:0003700">
    <property type="term" value="F:DNA-binding transcription factor activity"/>
    <property type="evidence" value="ECO:0007669"/>
    <property type="project" value="TreeGrafter"/>
</dbReference>
<dbReference type="OrthoDB" id="9811084at2"/>
<proteinExistence type="predicted"/>
<evidence type="ECO:0000256" key="2">
    <source>
        <dbReference type="PROSITE-ProRule" id="PRU00335"/>
    </source>
</evidence>
<dbReference type="AlphaFoldDB" id="A0A5C4JT14"/>
<evidence type="ECO:0000259" key="3">
    <source>
        <dbReference type="PROSITE" id="PS50977"/>
    </source>
</evidence>
<dbReference type="Gene3D" id="1.10.357.10">
    <property type="entry name" value="Tetracycline Repressor, domain 2"/>
    <property type="match status" value="1"/>
</dbReference>
<evidence type="ECO:0000313" key="5">
    <source>
        <dbReference type="Proteomes" id="UP000307874"/>
    </source>
</evidence>
<protein>
    <submittedName>
        <fullName evidence="4">TetR/AcrR family transcriptional regulator</fullName>
    </submittedName>
</protein>
<dbReference type="Proteomes" id="UP000307874">
    <property type="component" value="Unassembled WGS sequence"/>
</dbReference>
<keyword evidence="5" id="KW-1185">Reference proteome</keyword>
<dbReference type="SUPFAM" id="SSF46689">
    <property type="entry name" value="Homeodomain-like"/>
    <property type="match status" value="1"/>
</dbReference>
<evidence type="ECO:0000256" key="1">
    <source>
        <dbReference type="ARBA" id="ARBA00023125"/>
    </source>
</evidence>
<dbReference type="PROSITE" id="PS50977">
    <property type="entry name" value="HTH_TETR_2"/>
    <property type="match status" value="1"/>
</dbReference>
<accession>A0A5C4JT14</accession>
<evidence type="ECO:0000313" key="4">
    <source>
        <dbReference type="EMBL" id="TNB48478.1"/>
    </source>
</evidence>
<gene>
    <name evidence="4" type="ORF">FF124_09145</name>
</gene>
<dbReference type="EMBL" id="VCLB01000004">
    <property type="protein sequence ID" value="TNB48478.1"/>
    <property type="molecule type" value="Genomic_DNA"/>
</dbReference>
<keyword evidence="1 2" id="KW-0238">DNA-binding</keyword>
<feature type="DNA-binding region" description="H-T-H motif" evidence="2">
    <location>
        <begin position="50"/>
        <end position="69"/>
    </location>
</feature>
<organism evidence="4 5">
    <name type="scientific">Martelella lutilitoris</name>
    <dbReference type="NCBI Taxonomy" id="2583532"/>
    <lineage>
        <taxon>Bacteria</taxon>
        <taxon>Pseudomonadati</taxon>
        <taxon>Pseudomonadota</taxon>
        <taxon>Alphaproteobacteria</taxon>
        <taxon>Hyphomicrobiales</taxon>
        <taxon>Aurantimonadaceae</taxon>
        <taxon>Martelella</taxon>
    </lineage>
</organism>
<name>A0A5C4JT14_9HYPH</name>
<reference evidence="4 5" key="1">
    <citation type="submission" date="2019-05" db="EMBL/GenBank/DDBJ databases">
        <authorList>
            <person name="Lee S.D."/>
        </authorList>
    </citation>
    <scope>NUCLEOTIDE SEQUENCE [LARGE SCALE GENOMIC DNA]</scope>
    <source>
        <strain evidence="4 5">GH2-6</strain>
    </source>
</reference>
<dbReference type="GO" id="GO:0000976">
    <property type="term" value="F:transcription cis-regulatory region binding"/>
    <property type="evidence" value="ECO:0007669"/>
    <property type="project" value="TreeGrafter"/>
</dbReference>
<dbReference type="PANTHER" id="PTHR30055:SF146">
    <property type="entry name" value="HTH-TYPE TRANSCRIPTIONAL DUAL REGULATOR CECR"/>
    <property type="match status" value="1"/>
</dbReference>
<reference evidence="4 5" key="2">
    <citation type="submission" date="2019-06" db="EMBL/GenBank/DDBJ databases">
        <title>Martelella lutilitoris sp. nov., isolated from a tidal mudflat.</title>
        <authorList>
            <person name="Kim Y.-J."/>
        </authorList>
    </citation>
    <scope>NUCLEOTIDE SEQUENCE [LARGE SCALE GENOMIC DNA]</scope>
    <source>
        <strain evidence="4 5">GH2-6</strain>
    </source>
</reference>
<dbReference type="PANTHER" id="PTHR30055">
    <property type="entry name" value="HTH-TYPE TRANSCRIPTIONAL REGULATOR RUTR"/>
    <property type="match status" value="1"/>
</dbReference>
<dbReference type="InterPro" id="IPR009057">
    <property type="entry name" value="Homeodomain-like_sf"/>
</dbReference>
<comment type="caution">
    <text evidence="4">The sequence shown here is derived from an EMBL/GenBank/DDBJ whole genome shotgun (WGS) entry which is preliminary data.</text>
</comment>
<sequence>MARDTNSTNHVDPEYTDRYIPGMAHQNTTRTALLEKSLRLFAAQGYEGVGVQQICNDAGVGKPTLYHYFGSKLGLLETLLEERLAPLHAALEPVSDTEAFDRTLVALAQRTFDFAREEPLLYRFYLTLWFAPIDSEARQAAQQHHQRHFEAIDARFRTQELAAGAPTGRHRMLAASFLGMLNNHIGIALNSFATLNARSASETVGMFLDGALSPAVSSDGE</sequence>